<dbReference type="CDD" id="cd06558">
    <property type="entry name" value="crotonase-like"/>
    <property type="match status" value="1"/>
</dbReference>
<gene>
    <name evidence="4" type="ORF">HK105_204489</name>
</gene>
<evidence type="ECO:0008006" key="6">
    <source>
        <dbReference type="Google" id="ProtNLM"/>
    </source>
</evidence>
<dbReference type="Proteomes" id="UP001527925">
    <property type="component" value="Unassembled WGS sequence"/>
</dbReference>
<sequence>MLAAQVPQPTDTAQTDLSLAGLSKVQPAIDKCLRMVFGLRRSNEVGLLLLHSYGSYQDITPRSEQTPHPAAGRSILGKLVTSPTCPDSTRMILTAARHHHATTASAARSLAGALSRTGALPRVPAATTAAAARARLLSTARECDVEALQGSDAGIFVLTLNRPAAKNALGRTLLAQFRESIQALRFNDAVEGVFCAGADLKERATMQQSEVAAFVHSLRASFSELEMWDSSSPCGAAAGVSRADGIGESEMLTGLGFESLPMPTIAAIDGFALGGGLELALGADMRVAGEKAKIGLPETKLAIIPGAGGTQRLPRLIGESKAKELIFTARVLLSREAHDYGIVNYAVEGSALPKALDLARAIIPNGPVALRMTKLAVNHGAQLDLASGLAFEQTCYAGVIPTEDRLEGLAAFREKRAPVYKGR</sequence>
<dbReference type="PANTHER" id="PTHR11941">
    <property type="entry name" value="ENOYL-COA HYDRATASE-RELATED"/>
    <property type="match status" value="1"/>
</dbReference>
<organism evidence="4 5">
    <name type="scientific">Polyrhizophydium stewartii</name>
    <dbReference type="NCBI Taxonomy" id="2732419"/>
    <lineage>
        <taxon>Eukaryota</taxon>
        <taxon>Fungi</taxon>
        <taxon>Fungi incertae sedis</taxon>
        <taxon>Chytridiomycota</taxon>
        <taxon>Chytridiomycota incertae sedis</taxon>
        <taxon>Chytridiomycetes</taxon>
        <taxon>Rhizophydiales</taxon>
        <taxon>Rhizophydiales incertae sedis</taxon>
        <taxon>Polyrhizophydium</taxon>
    </lineage>
</organism>
<dbReference type="InterPro" id="IPR001753">
    <property type="entry name" value="Enoyl-CoA_hydra/iso"/>
</dbReference>
<keyword evidence="5" id="KW-1185">Reference proteome</keyword>
<dbReference type="PANTHER" id="PTHR11941:SF171">
    <property type="entry name" value="SD19268P"/>
    <property type="match status" value="1"/>
</dbReference>
<dbReference type="InterPro" id="IPR018376">
    <property type="entry name" value="Enoyl-CoA_hyd/isom_CS"/>
</dbReference>
<evidence type="ECO:0000313" key="4">
    <source>
        <dbReference type="EMBL" id="KAL2916065.1"/>
    </source>
</evidence>
<dbReference type="EMBL" id="JADGIZ020000019">
    <property type="protein sequence ID" value="KAL2916065.1"/>
    <property type="molecule type" value="Genomic_DNA"/>
</dbReference>
<dbReference type="PROSITE" id="PS00166">
    <property type="entry name" value="ENOYL_COA_HYDRATASE"/>
    <property type="match status" value="1"/>
</dbReference>
<keyword evidence="2" id="KW-0456">Lyase</keyword>
<evidence type="ECO:0000256" key="2">
    <source>
        <dbReference type="ARBA" id="ARBA00023239"/>
    </source>
</evidence>
<name>A0ABR4N978_9FUNG</name>
<protein>
    <recommendedName>
        <fullName evidence="6">Enoyl-CoA hydratase</fullName>
    </recommendedName>
</protein>
<dbReference type="Gene3D" id="3.90.226.10">
    <property type="entry name" value="2-enoyl-CoA Hydratase, Chain A, domain 1"/>
    <property type="match status" value="1"/>
</dbReference>
<dbReference type="InterPro" id="IPR014748">
    <property type="entry name" value="Enoyl-CoA_hydra_C"/>
</dbReference>
<comment type="caution">
    <text evidence="4">The sequence shown here is derived from an EMBL/GenBank/DDBJ whole genome shotgun (WGS) entry which is preliminary data.</text>
</comment>
<evidence type="ECO:0000256" key="1">
    <source>
        <dbReference type="ARBA" id="ARBA00005254"/>
    </source>
</evidence>
<dbReference type="InterPro" id="IPR029045">
    <property type="entry name" value="ClpP/crotonase-like_dom_sf"/>
</dbReference>
<evidence type="ECO:0000313" key="5">
    <source>
        <dbReference type="Proteomes" id="UP001527925"/>
    </source>
</evidence>
<proteinExistence type="inferred from homology"/>
<dbReference type="Gene3D" id="1.10.12.10">
    <property type="entry name" value="Lyase 2-enoyl-coa Hydratase, Chain A, domain 2"/>
    <property type="match status" value="1"/>
</dbReference>
<dbReference type="Pfam" id="PF00378">
    <property type="entry name" value="ECH_1"/>
    <property type="match status" value="2"/>
</dbReference>
<evidence type="ECO:0000256" key="3">
    <source>
        <dbReference type="RuleBase" id="RU003707"/>
    </source>
</evidence>
<reference evidence="4 5" key="1">
    <citation type="submission" date="2023-09" db="EMBL/GenBank/DDBJ databases">
        <title>Pangenome analysis of Batrachochytrium dendrobatidis and related Chytrids.</title>
        <authorList>
            <person name="Yacoub M.N."/>
            <person name="Stajich J.E."/>
            <person name="James T.Y."/>
        </authorList>
    </citation>
    <scope>NUCLEOTIDE SEQUENCE [LARGE SCALE GENOMIC DNA]</scope>
    <source>
        <strain evidence="4 5">JEL0888</strain>
    </source>
</reference>
<comment type="similarity">
    <text evidence="1 3">Belongs to the enoyl-CoA hydratase/isomerase family.</text>
</comment>
<accession>A0ABR4N978</accession>
<dbReference type="SUPFAM" id="SSF52096">
    <property type="entry name" value="ClpP/crotonase"/>
    <property type="match status" value="1"/>
</dbReference>